<accession>A0A7D5QGT2</accession>
<dbReference type="EMBL" id="CP058579">
    <property type="protein sequence ID" value="QLG61704.1"/>
    <property type="molecule type" value="Genomic_DNA"/>
</dbReference>
<keyword evidence="1" id="KW-0472">Membrane</keyword>
<keyword evidence="3" id="KW-1185">Reference proteome</keyword>
<dbReference type="RefSeq" id="WP_179268289.1">
    <property type="nucleotide sequence ID" value="NZ_CP058579.1"/>
</dbReference>
<dbReference type="GeneID" id="56037428"/>
<keyword evidence="1" id="KW-1133">Transmembrane helix</keyword>
<reference evidence="2 3" key="1">
    <citation type="submission" date="2020-06" db="EMBL/GenBank/DDBJ databases">
        <title>NJ-3-1, isolated from saline soil.</title>
        <authorList>
            <person name="Cui H.L."/>
            <person name="Shi X."/>
        </authorList>
    </citation>
    <scope>NUCLEOTIDE SEQUENCE [LARGE SCALE GENOMIC DNA]</scope>
    <source>
        <strain evidence="2 3">NJ-3-1</strain>
    </source>
</reference>
<sequence>MPSADALDQFDAVVTRYDRLAGVLLRGGLGVTILLAGGHKLVAPAAWHAYLAPPFAALWPTGLLPLSPTFVLFGVSEVLFGLLLLADWHTPTVASVTALSLLGVVVNLCVGVAVGEPYVDVLVRDVGLTFLAFGVALNGDTARGAGDGPET</sequence>
<gene>
    <name evidence="2" type="ORF">HUG12_08175</name>
</gene>
<evidence type="ECO:0000313" key="2">
    <source>
        <dbReference type="EMBL" id="QLG61704.1"/>
    </source>
</evidence>
<evidence type="ECO:0000313" key="3">
    <source>
        <dbReference type="Proteomes" id="UP000509626"/>
    </source>
</evidence>
<feature type="transmembrane region" description="Helical" evidence="1">
    <location>
        <begin position="23"/>
        <end position="43"/>
    </location>
</feature>
<dbReference type="OrthoDB" id="292204at2157"/>
<name>A0A7D5QGT2_9EURY</name>
<proteinExistence type="predicted"/>
<feature type="transmembrane region" description="Helical" evidence="1">
    <location>
        <begin position="93"/>
        <end position="114"/>
    </location>
</feature>
<dbReference type="Proteomes" id="UP000509626">
    <property type="component" value="Chromosome"/>
</dbReference>
<dbReference type="KEGG" id="halu:HUG12_08175"/>
<organism evidence="2 3">
    <name type="scientific">Halorarum salinum</name>
    <dbReference type="NCBI Taxonomy" id="2743089"/>
    <lineage>
        <taxon>Archaea</taxon>
        <taxon>Methanobacteriati</taxon>
        <taxon>Methanobacteriota</taxon>
        <taxon>Stenosarchaea group</taxon>
        <taxon>Halobacteria</taxon>
        <taxon>Halobacteriales</taxon>
        <taxon>Haloferacaceae</taxon>
        <taxon>Halorarum</taxon>
    </lineage>
</organism>
<protein>
    <submittedName>
        <fullName evidence="2">DoxX family protein</fullName>
    </submittedName>
</protein>
<evidence type="ECO:0000256" key="1">
    <source>
        <dbReference type="SAM" id="Phobius"/>
    </source>
</evidence>
<keyword evidence="1" id="KW-0812">Transmembrane</keyword>
<feature type="transmembrane region" description="Helical" evidence="1">
    <location>
        <begin position="63"/>
        <end position="86"/>
    </location>
</feature>
<dbReference type="AlphaFoldDB" id="A0A7D5QGT2"/>